<dbReference type="Proteomes" id="UP000247523">
    <property type="component" value="Unassembled WGS sequence"/>
</dbReference>
<reference evidence="2 3" key="1">
    <citation type="journal article" date="2017" name="Genome Announc.">
        <title>Draft Genome Sequence of a Sporulating and Motile Strain of Lachnotalea glycerini Isolated from Water in Quebec City, Canada.</title>
        <authorList>
            <person name="Maheux A.F."/>
            <person name="Boudreau D.K."/>
            <person name="Berube E."/>
            <person name="Boissinot M."/>
            <person name="Raymond F."/>
            <person name="Brodeur S."/>
            <person name="Corbeil J."/>
            <person name="Isabel S."/>
            <person name="Omar R.F."/>
            <person name="Bergeron M.G."/>
        </authorList>
    </citation>
    <scope>NUCLEOTIDE SEQUENCE [LARGE SCALE GENOMIC DNA]</scope>
    <source>
        <strain evidence="2 3">CCRI-19302</strain>
    </source>
</reference>
<dbReference type="OrthoDB" id="2035158at2"/>
<reference evidence="2" key="3">
    <citation type="submission" date="2018-07" db="EMBL/GenBank/DDBJ databases">
        <authorList>
            <person name="Quirk P.G."/>
            <person name="Krulwich T.A."/>
        </authorList>
    </citation>
    <scope>NUCLEOTIDE SEQUENCE</scope>
    <source>
        <strain evidence="2">CCRI-19302</strain>
    </source>
</reference>
<evidence type="ECO:0000313" key="4">
    <source>
        <dbReference type="Proteomes" id="UP000247523"/>
    </source>
</evidence>
<accession>A0A255IAN4</accession>
<dbReference type="EMBL" id="NOKA02000071">
    <property type="protein sequence ID" value="RDY29098.1"/>
    <property type="molecule type" value="Genomic_DNA"/>
</dbReference>
<evidence type="ECO:0000313" key="2">
    <source>
        <dbReference type="EMBL" id="RDY29098.1"/>
    </source>
</evidence>
<name>A0A255IAN4_9FIRM</name>
<dbReference type="AlphaFoldDB" id="A0A255IAN4"/>
<dbReference type="PROSITE" id="PS51257">
    <property type="entry name" value="PROKAR_LIPOPROTEIN"/>
    <property type="match status" value="1"/>
</dbReference>
<evidence type="ECO:0000313" key="1">
    <source>
        <dbReference type="EMBL" id="PXV88364.1"/>
    </source>
</evidence>
<keyword evidence="3" id="KW-1185">Reference proteome</keyword>
<dbReference type="EMBL" id="QICS01000008">
    <property type="protein sequence ID" value="PXV88364.1"/>
    <property type="molecule type" value="Genomic_DNA"/>
</dbReference>
<organism evidence="1 4">
    <name type="scientific">Lachnotalea glycerini</name>
    <dbReference type="NCBI Taxonomy" id="1763509"/>
    <lineage>
        <taxon>Bacteria</taxon>
        <taxon>Bacillati</taxon>
        <taxon>Bacillota</taxon>
        <taxon>Clostridia</taxon>
        <taxon>Lachnospirales</taxon>
        <taxon>Lachnospiraceae</taxon>
        <taxon>Lachnotalea</taxon>
    </lineage>
</organism>
<dbReference type="RefSeq" id="WP_094378257.1">
    <property type="nucleotide sequence ID" value="NZ_NOKA02000071.1"/>
</dbReference>
<proteinExistence type="predicted"/>
<evidence type="ECO:0000313" key="3">
    <source>
        <dbReference type="Proteomes" id="UP000216411"/>
    </source>
</evidence>
<comment type="caution">
    <text evidence="1">The sequence shown here is derived from an EMBL/GenBank/DDBJ whole genome shotgun (WGS) entry which is preliminary data.</text>
</comment>
<evidence type="ECO:0008006" key="5">
    <source>
        <dbReference type="Google" id="ProtNLM"/>
    </source>
</evidence>
<gene>
    <name evidence="1" type="ORF">C8E03_10887</name>
    <name evidence="2" type="ORF">CG710_018670</name>
</gene>
<dbReference type="Proteomes" id="UP000216411">
    <property type="component" value="Unassembled WGS sequence"/>
</dbReference>
<reference evidence="1 4" key="2">
    <citation type="submission" date="2018-05" db="EMBL/GenBank/DDBJ databases">
        <title>Genomic Encyclopedia of Type Strains, Phase IV (KMG-IV): sequencing the most valuable type-strain genomes for metagenomic binning, comparative biology and taxonomic classification.</title>
        <authorList>
            <person name="Goeker M."/>
        </authorList>
    </citation>
    <scope>NUCLEOTIDE SEQUENCE [LARGE SCALE GENOMIC DNA]</scope>
    <source>
        <strain evidence="1 4">DSM 28816</strain>
    </source>
</reference>
<protein>
    <recommendedName>
        <fullName evidence="5">Lipoprotein</fullName>
    </recommendedName>
</protein>
<sequence>MKKMMHALFFAIVIVAVSGCSSKKAYQEDKTNESVQVDSTKDSGEIIEMDEKSAQQLVEERLDTTKYSVEKAEDATVDDVNYYIFNILEGDKQLSMGVAVDKISGELYAYKEDKTIAPYSEFTLYDESTDEETEWEGSYKSETVTLDLMPADSNSFEFTFANENNTDSLTGVAQVSGKEAKYEDEDGFKLSFVKEGNTITVTESESGDDSFAFGGTYTQ</sequence>